<dbReference type="EMBL" id="KK198755">
    <property type="protein sequence ID" value="KCW82806.1"/>
    <property type="molecule type" value="Genomic_DNA"/>
</dbReference>
<evidence type="ECO:0000313" key="1">
    <source>
        <dbReference type="EMBL" id="KCW82806.1"/>
    </source>
</evidence>
<name>A0A059CXA2_EUCGR</name>
<accession>A0A059CXA2</accession>
<sequence length="83" mass="9057">MSQRPTPARGRGILICCPRQSRRGPKRRCDARCAGRSARRGELDVIGLHAACFPRGLPCRAGAQESFHGVSSLQSDSNWVNLP</sequence>
<proteinExistence type="predicted"/>
<dbReference type="InParanoid" id="A0A059CXA2"/>
<dbReference type="Gramene" id="KCW82806">
    <property type="protein sequence ID" value="KCW82806"/>
    <property type="gene ID" value="EUGRSUZ_C04177"/>
</dbReference>
<reference evidence="1" key="1">
    <citation type="submission" date="2013-07" db="EMBL/GenBank/DDBJ databases">
        <title>The genome of Eucalyptus grandis.</title>
        <authorList>
            <person name="Schmutz J."/>
            <person name="Hayes R."/>
            <person name="Myburg A."/>
            <person name="Tuskan G."/>
            <person name="Grattapaglia D."/>
            <person name="Rokhsar D.S."/>
        </authorList>
    </citation>
    <scope>NUCLEOTIDE SEQUENCE</scope>
    <source>
        <tissue evidence="1">Leaf extractions</tissue>
    </source>
</reference>
<protein>
    <submittedName>
        <fullName evidence="1">Uncharacterized protein</fullName>
    </submittedName>
</protein>
<dbReference type="AlphaFoldDB" id="A0A059CXA2"/>
<organism evidence="1">
    <name type="scientific">Eucalyptus grandis</name>
    <name type="common">Flooded gum</name>
    <dbReference type="NCBI Taxonomy" id="71139"/>
    <lineage>
        <taxon>Eukaryota</taxon>
        <taxon>Viridiplantae</taxon>
        <taxon>Streptophyta</taxon>
        <taxon>Embryophyta</taxon>
        <taxon>Tracheophyta</taxon>
        <taxon>Spermatophyta</taxon>
        <taxon>Magnoliopsida</taxon>
        <taxon>eudicotyledons</taxon>
        <taxon>Gunneridae</taxon>
        <taxon>Pentapetalae</taxon>
        <taxon>rosids</taxon>
        <taxon>malvids</taxon>
        <taxon>Myrtales</taxon>
        <taxon>Myrtaceae</taxon>
        <taxon>Myrtoideae</taxon>
        <taxon>Eucalypteae</taxon>
        <taxon>Eucalyptus</taxon>
    </lineage>
</organism>
<gene>
    <name evidence="1" type="ORF">EUGRSUZ_C04177</name>
</gene>